<dbReference type="SUPFAM" id="SSF53448">
    <property type="entry name" value="Nucleotide-diphospho-sugar transferases"/>
    <property type="match status" value="1"/>
</dbReference>
<dbReference type="PANTHER" id="PTHR22916">
    <property type="entry name" value="GLYCOSYLTRANSFERASE"/>
    <property type="match status" value="1"/>
</dbReference>
<evidence type="ECO:0000256" key="1">
    <source>
        <dbReference type="ARBA" id="ARBA00006739"/>
    </source>
</evidence>
<gene>
    <name evidence="3" type="ORF">D3H55_18960</name>
</gene>
<dbReference type="Gene3D" id="3.90.550.10">
    <property type="entry name" value="Spore Coat Polysaccharide Biosynthesis Protein SpsA, Chain A"/>
    <property type="match status" value="1"/>
</dbReference>
<sequence length="508" mass="59291">MASKTKPLLSVYLFPDKNIHSEELISLIERLEKDHISIEILDQNSSVPELFTKNPRVYVSIGSNWREFPSLVSMPLHEKKRWLHFSGPDKVQSRQLFYCWLSCTEQLIENKKLSPSRFSSDTPLISIFTAAYRSKDKIQRPFQSLLKQTYQNWEWVIVDDSDDGGETYKEYLIKLDDPRVRRYRQDEYNGYIGAVKRYAASLCTGEILVEVDHDDELTADCLQKIADAFKNNPDCGFVFGDCSEVYEENQQGHWYGWDCGFGYSVYYRVWLHEMGRWQNVYRNTAINGNTLRHLVGLPNHPRAWTRECYHLAGGHREELLVADDYDLLIRTFLITKYAAIPDLLYIQYRNSNGNNSTFIRNKQIQILVKELKDYYSQRVSSRLSELDMTGALPYQRVWEASRDDPFRKTTHITARNPGRKSLIFAIPYEEAKTDALYKALEDSLENNFKDCEIIVVGDVPKDIEHFAAKAPAGAVRWWQMEEGRPLDYFIRYGEYCTSGIRQEVIICQ</sequence>
<organism evidence="3 4">
    <name type="scientific">Bacillus salacetis</name>
    <dbReference type="NCBI Taxonomy" id="2315464"/>
    <lineage>
        <taxon>Bacteria</taxon>
        <taxon>Bacillati</taxon>
        <taxon>Bacillota</taxon>
        <taxon>Bacilli</taxon>
        <taxon>Bacillales</taxon>
        <taxon>Bacillaceae</taxon>
        <taxon>Bacillus</taxon>
    </lineage>
</organism>
<dbReference type="AlphaFoldDB" id="A0A3A1QS67"/>
<keyword evidence="3" id="KW-0808">Transferase</keyword>
<dbReference type="InterPro" id="IPR001173">
    <property type="entry name" value="Glyco_trans_2-like"/>
</dbReference>
<feature type="domain" description="Glycosyltransferase 2-like" evidence="2">
    <location>
        <begin position="126"/>
        <end position="253"/>
    </location>
</feature>
<keyword evidence="4" id="KW-1185">Reference proteome</keyword>
<dbReference type="OrthoDB" id="9800276at2"/>
<proteinExistence type="inferred from homology"/>
<reference evidence="3 4" key="1">
    <citation type="submission" date="2018-09" db="EMBL/GenBank/DDBJ databases">
        <title>Bacillus saliacetes sp. nov., isolated from Thai shrimp paste (Ka-pi).</title>
        <authorList>
            <person name="Daroonpunt R."/>
            <person name="Tanasupawat S."/>
            <person name="Yiamsombut S."/>
        </authorList>
    </citation>
    <scope>NUCLEOTIDE SEQUENCE [LARGE SCALE GENOMIC DNA]</scope>
    <source>
        <strain evidence="3 4">SKP7-4</strain>
    </source>
</reference>
<comment type="similarity">
    <text evidence="1">Belongs to the glycosyltransferase 2 family.</text>
</comment>
<name>A0A3A1QS67_9BACI</name>
<dbReference type="InterPro" id="IPR029044">
    <property type="entry name" value="Nucleotide-diphossugar_trans"/>
</dbReference>
<dbReference type="PANTHER" id="PTHR22916:SF3">
    <property type="entry name" value="UDP-GLCNAC:BETAGAL BETA-1,3-N-ACETYLGLUCOSAMINYLTRANSFERASE-LIKE PROTEIN 1"/>
    <property type="match status" value="1"/>
</dbReference>
<evidence type="ECO:0000313" key="4">
    <source>
        <dbReference type="Proteomes" id="UP000265801"/>
    </source>
</evidence>
<evidence type="ECO:0000313" key="3">
    <source>
        <dbReference type="EMBL" id="RIW29394.1"/>
    </source>
</evidence>
<accession>A0A3A1QS67</accession>
<dbReference type="GO" id="GO:0016758">
    <property type="term" value="F:hexosyltransferase activity"/>
    <property type="evidence" value="ECO:0007669"/>
    <property type="project" value="UniProtKB-ARBA"/>
</dbReference>
<evidence type="ECO:0000259" key="2">
    <source>
        <dbReference type="Pfam" id="PF00535"/>
    </source>
</evidence>
<dbReference type="EMBL" id="QXIR01000033">
    <property type="protein sequence ID" value="RIW29394.1"/>
    <property type="molecule type" value="Genomic_DNA"/>
</dbReference>
<dbReference type="Pfam" id="PF00535">
    <property type="entry name" value="Glycos_transf_2"/>
    <property type="match status" value="1"/>
</dbReference>
<dbReference type="Proteomes" id="UP000265801">
    <property type="component" value="Unassembled WGS sequence"/>
</dbReference>
<protein>
    <submittedName>
        <fullName evidence="3">Glycosyltransferase</fullName>
    </submittedName>
</protein>
<dbReference type="RefSeq" id="WP_119548920.1">
    <property type="nucleotide sequence ID" value="NZ_QXIR01000033.1"/>
</dbReference>
<comment type="caution">
    <text evidence="3">The sequence shown here is derived from an EMBL/GenBank/DDBJ whole genome shotgun (WGS) entry which is preliminary data.</text>
</comment>